<dbReference type="Proteomes" id="UP000273675">
    <property type="component" value="Unassembled WGS sequence"/>
</dbReference>
<feature type="transmembrane region" description="Helical" evidence="1">
    <location>
        <begin position="50"/>
        <end position="69"/>
    </location>
</feature>
<keyword evidence="1" id="KW-1133">Transmembrane helix</keyword>
<evidence type="ECO:0000256" key="1">
    <source>
        <dbReference type="SAM" id="Phobius"/>
    </source>
</evidence>
<keyword evidence="1" id="KW-0472">Membrane</keyword>
<dbReference type="InterPro" id="IPR009325">
    <property type="entry name" value="DUF983"/>
</dbReference>
<keyword evidence="1" id="KW-0812">Transmembrane</keyword>
<name>A0A495DDV6_9PROT</name>
<feature type="transmembrane region" description="Helical" evidence="1">
    <location>
        <begin position="76"/>
        <end position="96"/>
    </location>
</feature>
<sequence length="119" mass="12879">MDKPSPFSTGLQGRCPKCGEGAMFDGLLKIAPRCDVCGADFESADVGDGASVFVLFIVGFLAMVLFLLVEAAFHPAWWVHALLQLPFVPVACIATLRPIKGLLFALQFQHDAQEARLDD</sequence>
<reference evidence="2 3" key="1">
    <citation type="submission" date="2018-10" db="EMBL/GenBank/DDBJ databases">
        <title>Genomic Encyclopedia of Type Strains, Phase IV (KMG-IV): sequencing the most valuable type-strain genomes for metagenomic binning, comparative biology and taxonomic classification.</title>
        <authorList>
            <person name="Goeker M."/>
        </authorList>
    </citation>
    <scope>NUCLEOTIDE SEQUENCE [LARGE SCALE GENOMIC DNA]</scope>
    <source>
        <strain evidence="2 3">DSM 4734</strain>
    </source>
</reference>
<dbReference type="Pfam" id="PF06170">
    <property type="entry name" value="DUF983"/>
    <property type="match status" value="1"/>
</dbReference>
<gene>
    <name evidence="2" type="ORF">C7435_1668</name>
</gene>
<dbReference type="EMBL" id="RBIM01000003">
    <property type="protein sequence ID" value="RKR00460.1"/>
    <property type="molecule type" value="Genomic_DNA"/>
</dbReference>
<protein>
    <submittedName>
        <fullName evidence="2">Uncharacterized protein (DUF983 family)</fullName>
    </submittedName>
</protein>
<evidence type="ECO:0000313" key="3">
    <source>
        <dbReference type="Proteomes" id="UP000273675"/>
    </source>
</evidence>
<evidence type="ECO:0000313" key="2">
    <source>
        <dbReference type="EMBL" id="RKR00460.1"/>
    </source>
</evidence>
<proteinExistence type="predicted"/>
<dbReference type="AlphaFoldDB" id="A0A495DDV6"/>
<dbReference type="OrthoDB" id="9799456at2"/>
<comment type="caution">
    <text evidence="2">The sequence shown here is derived from an EMBL/GenBank/DDBJ whole genome shotgun (WGS) entry which is preliminary data.</text>
</comment>
<accession>A0A495DDV6</accession>
<organism evidence="2 3">
    <name type="scientific">Maricaulis maris</name>
    <dbReference type="NCBI Taxonomy" id="74318"/>
    <lineage>
        <taxon>Bacteria</taxon>
        <taxon>Pseudomonadati</taxon>
        <taxon>Pseudomonadota</taxon>
        <taxon>Alphaproteobacteria</taxon>
        <taxon>Maricaulales</taxon>
        <taxon>Maricaulaceae</taxon>
        <taxon>Maricaulis</taxon>
    </lineage>
</organism>